<accession>A0A6M3IMR7</accession>
<proteinExistence type="predicted"/>
<dbReference type="EMBL" id="MT141348">
    <property type="protein sequence ID" value="QJA58950.1"/>
    <property type="molecule type" value="Genomic_DNA"/>
</dbReference>
<evidence type="ECO:0008006" key="2">
    <source>
        <dbReference type="Google" id="ProtNLM"/>
    </source>
</evidence>
<dbReference type="AlphaFoldDB" id="A0A6M3IMR7"/>
<name>A0A6M3IMR7_9ZZZZ</name>
<sequence length="422" mass="46701">MPNLILAQQQPIRADRTWTPIADASSASHFSSARRSILINLSRNLAISSFLYGRVMDAYIDFIVPSSMHLIVPQSFPPEMSKQLDWLWNTGPSALSATARGLVQTLFIEGELLLTQRANSANGMVTLTNKSPDSITNLEQGEGINVVANLSFDNKDKKFDIIRPDASGTLAGDIFYFRVMPAGYTAGLRGLPLLTRGMDDIAAATELIYNRLSRLGRSASHYWDVTLTGGTQETIDNWMASNYSIPPEHGEVFGHNETVDWEWVTTKVESIHDEMEFLINLVIGGTGLTPQFLGHTMTRDVTTEALFSAFARLATLQDDTRKLFETIIEFALIQAGNTDHNQVKVMVKEVGNRIEQRQASALKTFVTSLIDSVEAQLLTPDIASDAARSLFLRYGLTPRDPGYIPFDIIKQSADTTSHSRIV</sequence>
<organism evidence="1">
    <name type="scientific">viral metagenome</name>
    <dbReference type="NCBI Taxonomy" id="1070528"/>
    <lineage>
        <taxon>unclassified sequences</taxon>
        <taxon>metagenomes</taxon>
        <taxon>organismal metagenomes</taxon>
    </lineage>
</organism>
<evidence type="ECO:0000313" key="1">
    <source>
        <dbReference type="EMBL" id="QJA58950.1"/>
    </source>
</evidence>
<reference evidence="1" key="1">
    <citation type="submission" date="2020-03" db="EMBL/GenBank/DDBJ databases">
        <title>The deep terrestrial virosphere.</title>
        <authorList>
            <person name="Holmfeldt K."/>
            <person name="Nilsson E."/>
            <person name="Simone D."/>
            <person name="Lopez-Fernandez M."/>
            <person name="Wu X."/>
            <person name="de Brujin I."/>
            <person name="Lundin D."/>
            <person name="Andersson A."/>
            <person name="Bertilsson S."/>
            <person name="Dopson M."/>
        </authorList>
    </citation>
    <scope>NUCLEOTIDE SEQUENCE</scope>
    <source>
        <strain evidence="1">MM415B01380</strain>
    </source>
</reference>
<protein>
    <recommendedName>
        <fullName evidence="2">Portal protein</fullName>
    </recommendedName>
</protein>
<gene>
    <name evidence="1" type="ORF">MM415B01380_0007</name>
</gene>